<dbReference type="Proteomes" id="UP000004465">
    <property type="component" value="Unassembled WGS sequence"/>
</dbReference>
<reference evidence="8 9" key="1">
    <citation type="submission" date="2012-07" db="EMBL/GenBank/DDBJ databases">
        <title>The Genome Sequence of Facklamia hominis CCUG 36813.</title>
        <authorList>
            <consortium name="The Broad Institute Genome Sequencing Platform"/>
            <person name="Earl A."/>
            <person name="Ward D."/>
            <person name="Feldgarden M."/>
            <person name="Gevers D."/>
            <person name="Huys G."/>
            <person name="Walker B."/>
            <person name="Young S.K."/>
            <person name="Zeng Q."/>
            <person name="Gargeya S."/>
            <person name="Fitzgerald M."/>
            <person name="Haas B."/>
            <person name="Abouelleil A."/>
            <person name="Alvarado L."/>
            <person name="Arachchi H.M."/>
            <person name="Berlin A.M."/>
            <person name="Chapman S.B."/>
            <person name="Goldberg J."/>
            <person name="Griggs A."/>
            <person name="Gujja S."/>
            <person name="Hansen M."/>
            <person name="Howarth C."/>
            <person name="Imamovic A."/>
            <person name="Larimer J."/>
            <person name="McCowen C."/>
            <person name="Montmayeur A."/>
            <person name="Murphy C."/>
            <person name="Neiman D."/>
            <person name="Pearson M."/>
            <person name="Priest M."/>
            <person name="Roberts A."/>
            <person name="Saif S."/>
            <person name="Shea T."/>
            <person name="Sisk P."/>
            <person name="Sykes S."/>
            <person name="Wortman J."/>
            <person name="Nusbaum C."/>
            <person name="Birren B."/>
        </authorList>
    </citation>
    <scope>NUCLEOTIDE SEQUENCE [LARGE SCALE GENOMIC DNA]</scope>
    <source>
        <strain evidence="8 9">CCUG 36813</strain>
    </source>
</reference>
<dbReference type="SUPFAM" id="SSF53850">
    <property type="entry name" value="Periplasmic binding protein-like II"/>
    <property type="match status" value="1"/>
</dbReference>
<name>K1LPA7_9LACT</name>
<dbReference type="InterPro" id="IPR004872">
    <property type="entry name" value="Lipoprotein_NlpA"/>
</dbReference>
<keyword evidence="3 7" id="KW-0732">Signal</keyword>
<keyword evidence="6 8" id="KW-0449">Lipoprotein</keyword>
<dbReference type="AlphaFoldDB" id="K1LPA7"/>
<gene>
    <name evidence="8" type="ORF">HMPREF9706_01398</name>
</gene>
<comment type="caution">
    <text evidence="8">The sequence shown here is derived from an EMBL/GenBank/DDBJ whole genome shotgun (WGS) entry which is preliminary data.</text>
</comment>
<dbReference type="STRING" id="883111.HMPREF9706_01398"/>
<evidence type="ECO:0000256" key="5">
    <source>
        <dbReference type="ARBA" id="ARBA00023139"/>
    </source>
</evidence>
<dbReference type="HOGENOM" id="CLU_067080_0_1_9"/>
<protein>
    <submittedName>
        <fullName evidence="8">YaeC family lipoprotein</fullName>
    </submittedName>
</protein>
<dbReference type="OrthoDB" id="9812878at2"/>
<dbReference type="EMBL" id="AGZD01000009">
    <property type="protein sequence ID" value="EKB53962.1"/>
    <property type="molecule type" value="Genomic_DNA"/>
</dbReference>
<accession>K1LPA7</accession>
<keyword evidence="4" id="KW-0472">Membrane</keyword>
<evidence type="ECO:0000256" key="7">
    <source>
        <dbReference type="SAM" id="SignalP"/>
    </source>
</evidence>
<evidence type="ECO:0000256" key="4">
    <source>
        <dbReference type="ARBA" id="ARBA00023136"/>
    </source>
</evidence>
<comment type="subcellular location">
    <subcellularLocation>
        <location evidence="1">Membrane</location>
        <topology evidence="1">Lipid-anchor</topology>
    </subcellularLocation>
</comment>
<dbReference type="Gene3D" id="3.40.190.10">
    <property type="entry name" value="Periplasmic binding protein-like II"/>
    <property type="match status" value="2"/>
</dbReference>
<evidence type="ECO:0000313" key="9">
    <source>
        <dbReference type="Proteomes" id="UP000004465"/>
    </source>
</evidence>
<keyword evidence="9" id="KW-1185">Reference proteome</keyword>
<sequence>MKKIVLLLMASLILLPSTTIKADDNNKIIMGAHTLYKPIADASRDYIESKGYDLDIEYLSDNVQLNEGLRDGLFDVNFHQHENYMNSFNKDRDANLIKVGDGLYRQLIGLFSLNINSIDELKEGDIVAIQNDPTNIDRAMKVLSDAGLIVLDEEKLKSGDLLTDLDIKENPLGLVFKKIEGTALVRTMEDTALGVLTGVHIAEAGFTADEALATYTRDDVAMYDIILSANGDNYNEEKAMVVHDALESDKVKKAVKEAFKGSWVPVSDLKEDE</sequence>
<dbReference type="GO" id="GO:0016020">
    <property type="term" value="C:membrane"/>
    <property type="evidence" value="ECO:0007669"/>
    <property type="project" value="UniProtKB-SubCell"/>
</dbReference>
<evidence type="ECO:0000256" key="1">
    <source>
        <dbReference type="ARBA" id="ARBA00004635"/>
    </source>
</evidence>
<organism evidence="8 9">
    <name type="scientific">Facklamia hominis CCUG 36813</name>
    <dbReference type="NCBI Taxonomy" id="883111"/>
    <lineage>
        <taxon>Bacteria</taxon>
        <taxon>Bacillati</taxon>
        <taxon>Bacillota</taxon>
        <taxon>Bacilli</taxon>
        <taxon>Lactobacillales</taxon>
        <taxon>Aerococcaceae</taxon>
        <taxon>Facklamia</taxon>
    </lineage>
</organism>
<evidence type="ECO:0000313" key="8">
    <source>
        <dbReference type="EMBL" id="EKB53962.1"/>
    </source>
</evidence>
<dbReference type="PANTHER" id="PTHR30429:SF0">
    <property type="entry name" value="METHIONINE-BINDING LIPOPROTEIN METQ"/>
    <property type="match status" value="1"/>
</dbReference>
<dbReference type="PATRIC" id="fig|883111.3.peg.1410"/>
<comment type="similarity">
    <text evidence="2">Belongs to the NlpA lipoprotein family.</text>
</comment>
<dbReference type="PANTHER" id="PTHR30429">
    <property type="entry name" value="D-METHIONINE-BINDING LIPOPROTEIN METQ"/>
    <property type="match status" value="1"/>
</dbReference>
<evidence type="ECO:0000256" key="6">
    <source>
        <dbReference type="ARBA" id="ARBA00023288"/>
    </source>
</evidence>
<feature type="chain" id="PRO_5003847850" evidence="7">
    <location>
        <begin position="23"/>
        <end position="273"/>
    </location>
</feature>
<feature type="signal peptide" evidence="7">
    <location>
        <begin position="1"/>
        <end position="22"/>
    </location>
</feature>
<evidence type="ECO:0000256" key="2">
    <source>
        <dbReference type="ARBA" id="ARBA00008973"/>
    </source>
</evidence>
<dbReference type="Pfam" id="PF03180">
    <property type="entry name" value="Lipoprotein_9"/>
    <property type="match status" value="1"/>
</dbReference>
<evidence type="ECO:0000256" key="3">
    <source>
        <dbReference type="ARBA" id="ARBA00022729"/>
    </source>
</evidence>
<keyword evidence="5" id="KW-0564">Palmitate</keyword>
<dbReference type="RefSeq" id="WP_006908708.1">
    <property type="nucleotide sequence ID" value="NZ_JH932292.1"/>
</dbReference>
<proteinExistence type="inferred from homology"/>